<dbReference type="RefSeq" id="WP_014417465.1">
    <property type="nucleotide sequence ID" value="NZ_BDDG01000003.1"/>
</dbReference>
<name>A0A411A502_BACVE</name>
<dbReference type="Pfam" id="PF25209">
    <property type="entry name" value="Phage_capsid_4"/>
    <property type="match status" value="1"/>
</dbReference>
<proteinExistence type="predicted"/>
<protein>
    <submittedName>
        <fullName evidence="1">P22 coat protein-protein 5 domain protein</fullName>
    </submittedName>
</protein>
<accession>A0A411A502</accession>
<keyword evidence="1" id="KW-0946">Virion</keyword>
<sequence length="272" mass="30024">MSVQNFIPTVWSTKLNQAYDKAMVYGNLVNSDYQGDVSYGNTVKINTFGEITIGDYGKNGVGDPQELDSSQTELLIDQKKFFNFKVEDVDAAQANINLLNGAMNRAAYGLADTADRFIANLYTEVDSKNVMGSDTDPIQLTKLDTYDILVDLNTKLSEANVPKSERYAVVPEFAYGLLQKDDRFTKFQEILLNGYIGNVGGLQIYTSNNVPVIDGKYKIMAGHRSAITFASQLNKLEAYRPEKYFADAIKGLQVYGAKVIKPTGIAVLTASK</sequence>
<dbReference type="AlphaFoldDB" id="A0A411A502"/>
<reference evidence="2" key="2">
    <citation type="journal article" date="2020" name="Genomics">
        <title>Complete genome sequence of Bacillus velezensis NST6 and comparison with the species belonging to operational group B. amyloliquefaciens.</title>
        <authorList>
            <person name="Choi J."/>
            <person name="Nam J."/>
            <person name="Seo M.H."/>
        </authorList>
    </citation>
    <scope>NUCLEOTIDE SEQUENCE</scope>
    <source>
        <strain evidence="2">NST6</strain>
    </source>
</reference>
<evidence type="ECO:0000313" key="2">
    <source>
        <dbReference type="EMBL" id="QOY25499.1"/>
    </source>
</evidence>
<evidence type="ECO:0000313" key="4">
    <source>
        <dbReference type="Proteomes" id="UP000587477"/>
    </source>
</evidence>
<evidence type="ECO:0000313" key="1">
    <source>
        <dbReference type="EMBL" id="AWX73450.1"/>
    </source>
</evidence>
<reference evidence="1 3" key="1">
    <citation type="submission" date="2018-06" db="EMBL/GenBank/DDBJ databases">
        <title>Complete Genome Sequence of Bacillus velezensis DSYZ, a Plant Growth-Promoting Rhizobacterium with Antifungal Activity.</title>
        <authorList>
            <person name="Du B."/>
            <person name="Ding Y."/>
            <person name="Liu K."/>
            <person name="Yao L."/>
            <person name="Wang C."/>
            <person name="Li H."/>
            <person name="Liu H."/>
        </authorList>
    </citation>
    <scope>NUCLEOTIDE SEQUENCE [LARGE SCALE GENOMIC DNA]</scope>
    <source>
        <strain evidence="1 3">DSYZ</strain>
    </source>
</reference>
<dbReference type="EMBL" id="CP030150">
    <property type="protein sequence ID" value="AWX73450.1"/>
    <property type="molecule type" value="Genomic_DNA"/>
</dbReference>
<dbReference type="Proteomes" id="UP000250069">
    <property type="component" value="Chromosome"/>
</dbReference>
<reference evidence="4" key="3">
    <citation type="submission" date="2020-10" db="EMBL/GenBank/DDBJ databases">
        <title>Complete genome sequence of Bacillus velezensis NST6.</title>
        <authorList>
            <person name="Choi J."/>
        </authorList>
    </citation>
    <scope>NUCLEOTIDE SEQUENCE [LARGE SCALE GENOMIC DNA]</scope>
    <source>
        <strain evidence="4">NST6</strain>
    </source>
</reference>
<dbReference type="EMBL" id="CP063687">
    <property type="protein sequence ID" value="QOY25499.1"/>
    <property type="molecule type" value="Genomic_DNA"/>
</dbReference>
<keyword evidence="1" id="KW-0167">Capsid protein</keyword>
<gene>
    <name evidence="2" type="ORF">BACVE_000427</name>
    <name evidence="1" type="ORF">BVDSYZ_16105</name>
</gene>
<organism evidence="2 4">
    <name type="scientific">Bacillus velezensis</name>
    <dbReference type="NCBI Taxonomy" id="492670"/>
    <lineage>
        <taxon>Bacteria</taxon>
        <taxon>Bacillati</taxon>
        <taxon>Bacillota</taxon>
        <taxon>Bacilli</taxon>
        <taxon>Bacillales</taxon>
        <taxon>Bacillaceae</taxon>
        <taxon>Bacillus</taxon>
        <taxon>Bacillus amyloliquefaciens group</taxon>
    </lineage>
</organism>
<dbReference type="Proteomes" id="UP000587477">
    <property type="component" value="Chromosome"/>
</dbReference>
<evidence type="ECO:0000313" key="3">
    <source>
        <dbReference type="Proteomes" id="UP000250069"/>
    </source>
</evidence>